<name>A0ABX7FB56_9RHOB</name>
<organism evidence="6 7">
    <name type="scientific">Ponticoccus alexandrii</name>
    <dbReference type="NCBI Taxonomy" id="1943633"/>
    <lineage>
        <taxon>Bacteria</taxon>
        <taxon>Pseudomonadati</taxon>
        <taxon>Pseudomonadota</taxon>
        <taxon>Alphaproteobacteria</taxon>
        <taxon>Rhodobacterales</taxon>
        <taxon>Roseobacteraceae</taxon>
        <taxon>Ponticoccus</taxon>
    </lineage>
</organism>
<keyword evidence="4 5" id="KW-0472">Membrane</keyword>
<keyword evidence="3 5" id="KW-1133">Transmembrane helix</keyword>
<dbReference type="InterPro" id="IPR023352">
    <property type="entry name" value="MAPEG-like_dom_sf"/>
</dbReference>
<evidence type="ECO:0000256" key="4">
    <source>
        <dbReference type="ARBA" id="ARBA00023136"/>
    </source>
</evidence>
<dbReference type="Proteomes" id="UP000596387">
    <property type="component" value="Chromosome"/>
</dbReference>
<evidence type="ECO:0000256" key="5">
    <source>
        <dbReference type="SAM" id="Phobius"/>
    </source>
</evidence>
<feature type="transmembrane region" description="Helical" evidence="5">
    <location>
        <begin position="110"/>
        <end position="128"/>
    </location>
</feature>
<accession>A0ABX7FB56</accession>
<dbReference type="EMBL" id="CP047166">
    <property type="protein sequence ID" value="QRF67633.1"/>
    <property type="molecule type" value="Genomic_DNA"/>
</dbReference>
<reference evidence="6 7" key="1">
    <citation type="submission" date="2019-12" db="EMBL/GenBank/DDBJ databases">
        <title>Complete Genome Sequence of a Quorum-Sensing Bacterium,Rhodobacteraceae bacterium C31, Isolated from a marine microalgae symbiotic bacteria.</title>
        <authorList>
            <person name="Zhang Y."/>
        </authorList>
    </citation>
    <scope>NUCLEOTIDE SEQUENCE [LARGE SCALE GENOMIC DNA]</scope>
    <source>
        <strain evidence="6 7">C31</strain>
    </source>
</reference>
<evidence type="ECO:0000256" key="2">
    <source>
        <dbReference type="ARBA" id="ARBA00022692"/>
    </source>
</evidence>
<dbReference type="PANTHER" id="PTHR35371:SF1">
    <property type="entry name" value="BLR7753 PROTEIN"/>
    <property type="match status" value="1"/>
</dbReference>
<dbReference type="RefSeq" id="WP_023849585.1">
    <property type="nucleotide sequence ID" value="NZ_CP047166.1"/>
</dbReference>
<evidence type="ECO:0000313" key="6">
    <source>
        <dbReference type="EMBL" id="QRF67633.1"/>
    </source>
</evidence>
<proteinExistence type="predicted"/>
<keyword evidence="2 5" id="KW-0812">Transmembrane</keyword>
<sequence length="129" mass="14064">MTPELTILTLAALWQVVHFAIFSVTAQMQVGSKYAASPRDTPRSLTGTAGRAQRAMNNHFEGLILFAIATLTLTYADKTGSTTAMLTTLYLGARLLYLPAYLLGWAPWRSLIWFLGFGATVALLILALI</sequence>
<evidence type="ECO:0000256" key="1">
    <source>
        <dbReference type="ARBA" id="ARBA00004370"/>
    </source>
</evidence>
<dbReference type="PANTHER" id="PTHR35371">
    <property type="entry name" value="INNER MEMBRANE PROTEIN"/>
    <property type="match status" value="1"/>
</dbReference>
<dbReference type="Pfam" id="PF01124">
    <property type="entry name" value="MAPEG"/>
    <property type="match status" value="1"/>
</dbReference>
<keyword evidence="7" id="KW-1185">Reference proteome</keyword>
<evidence type="ECO:0000313" key="7">
    <source>
        <dbReference type="Proteomes" id="UP000596387"/>
    </source>
</evidence>
<dbReference type="InterPro" id="IPR001129">
    <property type="entry name" value="Membr-assoc_MAPEG"/>
</dbReference>
<gene>
    <name evidence="6" type="ORF">GQA70_15735</name>
</gene>
<comment type="subcellular location">
    <subcellularLocation>
        <location evidence="1">Membrane</location>
    </subcellularLocation>
</comment>
<dbReference type="Gene3D" id="1.20.120.550">
    <property type="entry name" value="Membrane associated eicosanoid/glutathione metabolism-like domain"/>
    <property type="match status" value="1"/>
</dbReference>
<protein>
    <submittedName>
        <fullName evidence="6">MAPEG family protein</fullName>
    </submittedName>
</protein>
<evidence type="ECO:0000256" key="3">
    <source>
        <dbReference type="ARBA" id="ARBA00022989"/>
    </source>
</evidence>
<dbReference type="SUPFAM" id="SSF161084">
    <property type="entry name" value="MAPEG domain-like"/>
    <property type="match status" value="1"/>
</dbReference>
<feature type="transmembrane region" description="Helical" evidence="5">
    <location>
        <begin position="59"/>
        <end position="76"/>
    </location>
</feature>